<protein>
    <submittedName>
        <fullName evidence="2">tRNA threonylcarbamoyladenosine biosynthesis protein TsaB</fullName>
    </submittedName>
</protein>
<dbReference type="KEGG" id="mana:MAMMFC1_02985"/>
<accession>A0A348AMK2</accession>
<sequence>MSSIAVATPETLIAELTLQVRKTHSEQLMPHIASILAMAEITCDQLAAIAVSIGPGSFTGLRIGLATAKALAYALAIPILGVPTLAALAYSCPLPGVYLSPMLDAQKGNVYQAIFEWRDGELCEVMPARVVPFAQAKDEMKNLPQPTFIMGEAAVMYRQEINLPLLPHVIMPRAGSAAILAQKMLRDGVTHDVYSLEPLYIRRSEAEELWEKRQAQVFSQKDGNCL</sequence>
<dbReference type="GO" id="GO:0002949">
    <property type="term" value="P:tRNA threonylcarbamoyladenosine modification"/>
    <property type="evidence" value="ECO:0007669"/>
    <property type="project" value="InterPro"/>
</dbReference>
<dbReference type="Pfam" id="PF00814">
    <property type="entry name" value="TsaD"/>
    <property type="match status" value="1"/>
</dbReference>
<feature type="domain" description="Gcp-like" evidence="1">
    <location>
        <begin position="20"/>
        <end position="207"/>
    </location>
</feature>
<dbReference type="AlphaFoldDB" id="A0A348AMK2"/>
<dbReference type="PANTHER" id="PTHR11735:SF11">
    <property type="entry name" value="TRNA THREONYLCARBAMOYLADENOSINE BIOSYNTHESIS PROTEIN TSAB"/>
    <property type="match status" value="1"/>
</dbReference>
<dbReference type="GO" id="GO:0005829">
    <property type="term" value="C:cytosol"/>
    <property type="evidence" value="ECO:0007669"/>
    <property type="project" value="TreeGrafter"/>
</dbReference>
<dbReference type="InterPro" id="IPR043129">
    <property type="entry name" value="ATPase_NBD"/>
</dbReference>
<name>A0A348AMK2_9FIRM</name>
<organism evidence="2 3">
    <name type="scientific">Methylomusa anaerophila</name>
    <dbReference type="NCBI Taxonomy" id="1930071"/>
    <lineage>
        <taxon>Bacteria</taxon>
        <taxon>Bacillati</taxon>
        <taxon>Bacillota</taxon>
        <taxon>Negativicutes</taxon>
        <taxon>Selenomonadales</taxon>
        <taxon>Sporomusaceae</taxon>
        <taxon>Methylomusa</taxon>
    </lineage>
</organism>
<proteinExistence type="predicted"/>
<dbReference type="CDD" id="cd24032">
    <property type="entry name" value="ASKHA_NBD_TsaB"/>
    <property type="match status" value="1"/>
</dbReference>
<reference evidence="2 3" key="1">
    <citation type="journal article" date="2018" name="Int. J. Syst. Evol. Microbiol.">
        <title>Methylomusa anaerophila gen. nov., sp. nov., an anaerobic methanol-utilizing bacterium isolated from a microbial fuel cell.</title>
        <authorList>
            <person name="Amano N."/>
            <person name="Yamamuro A."/>
            <person name="Miyahara M."/>
            <person name="Kouzuma A."/>
            <person name="Abe T."/>
            <person name="Watanabe K."/>
        </authorList>
    </citation>
    <scope>NUCLEOTIDE SEQUENCE [LARGE SCALE GENOMIC DNA]</scope>
    <source>
        <strain evidence="2 3">MMFC1</strain>
    </source>
</reference>
<dbReference type="EMBL" id="AP018449">
    <property type="protein sequence ID" value="BBB92300.1"/>
    <property type="molecule type" value="Genomic_DNA"/>
</dbReference>
<evidence type="ECO:0000313" key="3">
    <source>
        <dbReference type="Proteomes" id="UP000276437"/>
    </source>
</evidence>
<dbReference type="SUPFAM" id="SSF53067">
    <property type="entry name" value="Actin-like ATPase domain"/>
    <property type="match status" value="2"/>
</dbReference>
<gene>
    <name evidence="2" type="primary">tsaB</name>
    <name evidence="2" type="ORF">MAMMFC1_02985</name>
</gene>
<keyword evidence="3" id="KW-1185">Reference proteome</keyword>
<dbReference type="Proteomes" id="UP000276437">
    <property type="component" value="Chromosome"/>
</dbReference>
<dbReference type="InterPro" id="IPR000905">
    <property type="entry name" value="Gcp-like_dom"/>
</dbReference>
<evidence type="ECO:0000259" key="1">
    <source>
        <dbReference type="Pfam" id="PF00814"/>
    </source>
</evidence>
<dbReference type="NCBIfam" id="TIGR03725">
    <property type="entry name" value="T6A_YeaZ"/>
    <property type="match status" value="1"/>
</dbReference>
<dbReference type="InterPro" id="IPR022496">
    <property type="entry name" value="T6A_TsaB"/>
</dbReference>
<evidence type="ECO:0000313" key="2">
    <source>
        <dbReference type="EMBL" id="BBB92300.1"/>
    </source>
</evidence>
<dbReference type="Gene3D" id="3.30.420.40">
    <property type="match status" value="2"/>
</dbReference>
<dbReference type="PANTHER" id="PTHR11735">
    <property type="entry name" value="TRNA N6-ADENOSINE THREONYLCARBAMOYLTRANSFERASE"/>
    <property type="match status" value="1"/>
</dbReference>